<dbReference type="Pfam" id="PF25198">
    <property type="entry name" value="Spore_GerAC_N"/>
    <property type="match status" value="1"/>
</dbReference>
<keyword evidence="4" id="KW-0732">Signal</keyword>
<organism evidence="10 11">
    <name type="scientific">Clostridium liquoris</name>
    <dbReference type="NCBI Taxonomy" id="1289519"/>
    <lineage>
        <taxon>Bacteria</taxon>
        <taxon>Bacillati</taxon>
        <taxon>Bacillota</taxon>
        <taxon>Clostridia</taxon>
        <taxon>Eubacteriales</taxon>
        <taxon>Clostridiaceae</taxon>
        <taxon>Clostridium</taxon>
    </lineage>
</organism>
<keyword evidence="6" id="KW-0564">Palmitate</keyword>
<evidence type="ECO:0000259" key="9">
    <source>
        <dbReference type="Pfam" id="PF25198"/>
    </source>
</evidence>
<name>A0A2T0B533_9CLOT</name>
<evidence type="ECO:0000256" key="7">
    <source>
        <dbReference type="ARBA" id="ARBA00023288"/>
    </source>
</evidence>
<feature type="domain" description="Spore germination protein N-terminal" evidence="9">
    <location>
        <begin position="21"/>
        <end position="193"/>
    </location>
</feature>
<dbReference type="GO" id="GO:0016020">
    <property type="term" value="C:membrane"/>
    <property type="evidence" value="ECO:0007669"/>
    <property type="project" value="UniProtKB-SubCell"/>
</dbReference>
<dbReference type="InterPro" id="IPR008844">
    <property type="entry name" value="Spore_GerAC-like"/>
</dbReference>
<evidence type="ECO:0000256" key="2">
    <source>
        <dbReference type="ARBA" id="ARBA00007886"/>
    </source>
</evidence>
<dbReference type="InterPro" id="IPR046953">
    <property type="entry name" value="Spore_GerAC-like_C"/>
</dbReference>
<proteinExistence type="inferred from homology"/>
<accession>A0A2T0B533</accession>
<dbReference type="GO" id="GO:0009847">
    <property type="term" value="P:spore germination"/>
    <property type="evidence" value="ECO:0007669"/>
    <property type="project" value="InterPro"/>
</dbReference>
<dbReference type="OrthoDB" id="1880153at2"/>
<dbReference type="RefSeq" id="WP_106063195.1">
    <property type="nucleotide sequence ID" value="NZ_PVXO01000032.1"/>
</dbReference>
<comment type="subcellular location">
    <subcellularLocation>
        <location evidence="1">Membrane</location>
        <topology evidence="1">Lipid-anchor</topology>
    </subcellularLocation>
</comment>
<protein>
    <submittedName>
        <fullName evidence="10">Spore germination protein B3</fullName>
    </submittedName>
</protein>
<evidence type="ECO:0000256" key="4">
    <source>
        <dbReference type="ARBA" id="ARBA00022729"/>
    </source>
</evidence>
<comment type="similarity">
    <text evidence="2">Belongs to the GerABKC lipoprotein family.</text>
</comment>
<evidence type="ECO:0000313" key="11">
    <source>
        <dbReference type="Proteomes" id="UP000239706"/>
    </source>
</evidence>
<keyword evidence="7" id="KW-0449">Lipoprotein</keyword>
<comment type="caution">
    <text evidence="10">The sequence shown here is derived from an EMBL/GenBank/DDBJ whole genome shotgun (WGS) entry which is preliminary data.</text>
</comment>
<dbReference type="EMBL" id="PVXO01000032">
    <property type="protein sequence ID" value="PRR79011.1"/>
    <property type="molecule type" value="Genomic_DNA"/>
</dbReference>
<dbReference type="NCBIfam" id="TIGR02887">
    <property type="entry name" value="spore_ger_x_C"/>
    <property type="match status" value="1"/>
</dbReference>
<evidence type="ECO:0000256" key="1">
    <source>
        <dbReference type="ARBA" id="ARBA00004635"/>
    </source>
</evidence>
<dbReference type="InterPro" id="IPR038501">
    <property type="entry name" value="Spore_GerAC_C_sf"/>
</dbReference>
<keyword evidence="11" id="KW-1185">Reference proteome</keyword>
<gene>
    <name evidence="10" type="primary">gerBC</name>
    <name evidence="10" type="ORF">CLLI_10510</name>
</gene>
<evidence type="ECO:0000313" key="10">
    <source>
        <dbReference type="EMBL" id="PRR79011.1"/>
    </source>
</evidence>
<keyword evidence="5" id="KW-0472">Membrane</keyword>
<dbReference type="PANTHER" id="PTHR35789:SF1">
    <property type="entry name" value="SPORE GERMINATION PROTEIN B3"/>
    <property type="match status" value="1"/>
</dbReference>
<feature type="domain" description="Spore germination GerAC-like C-terminal" evidence="8">
    <location>
        <begin position="205"/>
        <end position="361"/>
    </location>
</feature>
<dbReference type="Pfam" id="PF05504">
    <property type="entry name" value="Spore_GerAC"/>
    <property type="match status" value="1"/>
</dbReference>
<dbReference type="AlphaFoldDB" id="A0A2T0B533"/>
<dbReference type="Gene3D" id="3.30.300.210">
    <property type="entry name" value="Nutrient germinant receptor protein C, domain 3"/>
    <property type="match status" value="1"/>
</dbReference>
<evidence type="ECO:0000256" key="6">
    <source>
        <dbReference type="ARBA" id="ARBA00023139"/>
    </source>
</evidence>
<evidence type="ECO:0000259" key="8">
    <source>
        <dbReference type="Pfam" id="PF05504"/>
    </source>
</evidence>
<dbReference type="Proteomes" id="UP000239706">
    <property type="component" value="Unassembled WGS sequence"/>
</dbReference>
<evidence type="ECO:0000256" key="5">
    <source>
        <dbReference type="ARBA" id="ARBA00023136"/>
    </source>
</evidence>
<sequence length="369" mass="42402">MKKIMFSLILSMCLLFNGCYNYRDINKVIFATSLIIDIDEQSNPILYMETFKPYRSATSGSDKGERIVYKGKGKTVFEALRDMGLSSSYKINGTQCKAIIFTEKAAAYGIDNFIDFFDRDQEFLIRQYIAIFEGDVERLAKIKMKSEEYVGIFLTDLMSNIGTASRSIELSINDYLNKRLEPPYATVLTVLKINDDQIEDILSIDGGAIIKDDKFVDRLPQNESQGYNFIINKVKSGTLEIPNPEEDNKFVALEIRSSKTKTKLDYNGNTLKYKKIIKVRTTLGEAQKSVSLTNEEIDKITKRAEKNIEVACKDVFNKYKNRDLDIFDVQKDFHKKYPKKDSKDIFKDTEIEVEAHVYLEGSSNKLNFR</sequence>
<keyword evidence="3" id="KW-0309">Germination</keyword>
<reference evidence="10 11" key="1">
    <citation type="submission" date="2018-03" db="EMBL/GenBank/DDBJ databases">
        <title>Genome sequence of Clostridium liquoris DSM 100320.</title>
        <authorList>
            <person name="Poehlein A."/>
            <person name="Daniel R."/>
        </authorList>
    </citation>
    <scope>NUCLEOTIDE SEQUENCE [LARGE SCALE GENOMIC DNA]</scope>
    <source>
        <strain evidence="10 11">DSM 100320</strain>
    </source>
</reference>
<evidence type="ECO:0000256" key="3">
    <source>
        <dbReference type="ARBA" id="ARBA00022544"/>
    </source>
</evidence>
<dbReference type="InterPro" id="IPR057336">
    <property type="entry name" value="GerAC_N"/>
</dbReference>
<dbReference type="PANTHER" id="PTHR35789">
    <property type="entry name" value="SPORE GERMINATION PROTEIN B3"/>
    <property type="match status" value="1"/>
</dbReference>